<feature type="transmembrane region" description="Helical" evidence="1">
    <location>
        <begin position="121"/>
        <end position="142"/>
    </location>
</feature>
<dbReference type="AlphaFoldDB" id="A0A921H1W9"/>
<reference evidence="2" key="2">
    <citation type="submission" date="2021-09" db="EMBL/GenBank/DDBJ databases">
        <authorList>
            <person name="Gilroy R."/>
        </authorList>
    </citation>
    <scope>NUCLEOTIDE SEQUENCE</scope>
    <source>
        <strain evidence="2">CHK149-3286</strain>
    </source>
</reference>
<proteinExistence type="predicted"/>
<gene>
    <name evidence="2" type="ORF">K8V85_09460</name>
</gene>
<feature type="transmembrane region" description="Helical" evidence="1">
    <location>
        <begin position="91"/>
        <end position="109"/>
    </location>
</feature>
<comment type="caution">
    <text evidence="2">The sequence shown here is derived from an EMBL/GenBank/DDBJ whole genome shotgun (WGS) entry which is preliminary data.</text>
</comment>
<feature type="transmembrane region" description="Helical" evidence="1">
    <location>
        <begin position="14"/>
        <end position="38"/>
    </location>
</feature>
<evidence type="ECO:0000313" key="3">
    <source>
        <dbReference type="Proteomes" id="UP000706163"/>
    </source>
</evidence>
<dbReference type="EMBL" id="DYVT01000110">
    <property type="protein sequence ID" value="HJF68523.1"/>
    <property type="molecule type" value="Genomic_DNA"/>
</dbReference>
<accession>A0A921H1W9</accession>
<protein>
    <submittedName>
        <fullName evidence="2">Uncharacterized protein</fullName>
    </submittedName>
</protein>
<keyword evidence="1" id="KW-0812">Transmembrane</keyword>
<reference evidence="2" key="1">
    <citation type="journal article" date="2021" name="PeerJ">
        <title>Extensive microbial diversity within the chicken gut microbiome revealed by metagenomics and culture.</title>
        <authorList>
            <person name="Gilroy R."/>
            <person name="Ravi A."/>
            <person name="Getino M."/>
            <person name="Pursley I."/>
            <person name="Horton D.L."/>
            <person name="Alikhan N.F."/>
            <person name="Baker D."/>
            <person name="Gharbi K."/>
            <person name="Hall N."/>
            <person name="Watson M."/>
            <person name="Adriaenssens E.M."/>
            <person name="Foster-Nyarko E."/>
            <person name="Jarju S."/>
            <person name="Secka A."/>
            <person name="Antonio M."/>
            <person name="Oren A."/>
            <person name="Chaudhuri R.R."/>
            <person name="La Ragione R."/>
            <person name="Hildebrand F."/>
            <person name="Pallen M.J."/>
        </authorList>
    </citation>
    <scope>NUCLEOTIDE SEQUENCE</scope>
    <source>
        <strain evidence="2">CHK149-3286</strain>
    </source>
</reference>
<dbReference type="RefSeq" id="WP_278675840.1">
    <property type="nucleotide sequence ID" value="NZ_DYVT01000110.1"/>
</dbReference>
<dbReference type="Proteomes" id="UP000706163">
    <property type="component" value="Unassembled WGS sequence"/>
</dbReference>
<keyword evidence="1" id="KW-1133">Transmembrane helix</keyword>
<sequence>MKFFRGNSSFNSKYLFLSVSQFLLGLTISSRGFFWLFHQNDVIKDSVFYAKLHTVMPIWLWGLIILITGIFIMLSALYVPTIESRNIFFKLTIIGGSSSFIFYFIMLSASMKNHINWLTPINFLILTVWTFAITVISVVELIGRRKQR</sequence>
<evidence type="ECO:0000313" key="2">
    <source>
        <dbReference type="EMBL" id="HJF68523.1"/>
    </source>
</evidence>
<evidence type="ECO:0000256" key="1">
    <source>
        <dbReference type="SAM" id="Phobius"/>
    </source>
</evidence>
<organism evidence="2 3">
    <name type="scientific">Staphylococcus kloosii</name>
    <dbReference type="NCBI Taxonomy" id="29384"/>
    <lineage>
        <taxon>Bacteria</taxon>
        <taxon>Bacillati</taxon>
        <taxon>Bacillota</taxon>
        <taxon>Bacilli</taxon>
        <taxon>Bacillales</taxon>
        <taxon>Staphylococcaceae</taxon>
        <taxon>Staphylococcus</taxon>
    </lineage>
</organism>
<feature type="transmembrane region" description="Helical" evidence="1">
    <location>
        <begin position="58"/>
        <end position="79"/>
    </location>
</feature>
<keyword evidence="1" id="KW-0472">Membrane</keyword>
<name>A0A921H1W9_9STAP</name>